<protein>
    <submittedName>
        <fullName evidence="1">Uncharacterized protein</fullName>
    </submittedName>
</protein>
<dbReference type="PANTHER" id="PTHR33018:SF37">
    <property type="entry name" value="TRANSPOSASE TNP1_EN_SPM-LIKE DOMAIN-CONTAINING PROTEIN"/>
    <property type="match status" value="1"/>
</dbReference>
<accession>A0AA41SEX2</accession>
<evidence type="ECO:0000313" key="2">
    <source>
        <dbReference type="Proteomes" id="UP001177140"/>
    </source>
</evidence>
<dbReference type="AlphaFoldDB" id="A0AA41SEX2"/>
<dbReference type="PANTHER" id="PTHR33018">
    <property type="entry name" value="OS10G0338966 PROTEIN-RELATED"/>
    <property type="match status" value="1"/>
</dbReference>
<keyword evidence="2" id="KW-1185">Reference proteome</keyword>
<sequence length="350" mass="39367">MSEYEFNVPSYLVRPSIEDAYPQKFRSFKTSLRKNYFRIANNTKVPVGVTPKAWKGFVNNEFKEGVKESHEKKAENKMKCTIPHTLGRCTYANKCYLLAKEDGILTNDCNYAWMKGHERTYGTVHPSAAAKYEQIKDAYEKRKEEGTSRSNDFGSDALVEVFGSNKGKRTLRGFSSSVSKKRAKQAFLTAVVCDSTNKCNSPVIGLKKVMAQNIPSTLPTTNEGPILDDSSSPNLHSNPADHFFTRNLDSALDAQAVENFGYEESANPNVNLLDRDGNIVATGYVVTGLDGEVCHHRLVQKNERKVFIECVYKESAPIWDPPQGDDYFKLSAYVGGGWVVWNKRRLQFIN</sequence>
<dbReference type="Proteomes" id="UP001177140">
    <property type="component" value="Unassembled WGS sequence"/>
</dbReference>
<organism evidence="1 2">
    <name type="scientific">Papaver nudicaule</name>
    <name type="common">Iceland poppy</name>
    <dbReference type="NCBI Taxonomy" id="74823"/>
    <lineage>
        <taxon>Eukaryota</taxon>
        <taxon>Viridiplantae</taxon>
        <taxon>Streptophyta</taxon>
        <taxon>Embryophyta</taxon>
        <taxon>Tracheophyta</taxon>
        <taxon>Spermatophyta</taxon>
        <taxon>Magnoliopsida</taxon>
        <taxon>Ranunculales</taxon>
        <taxon>Papaveraceae</taxon>
        <taxon>Papaveroideae</taxon>
        <taxon>Papaver</taxon>
    </lineage>
</organism>
<reference evidence="1" key="1">
    <citation type="submission" date="2022-03" db="EMBL/GenBank/DDBJ databases">
        <title>A functionally conserved STORR gene fusion in Papaver species that diverged 16.8 million years ago.</title>
        <authorList>
            <person name="Catania T."/>
        </authorList>
    </citation>
    <scope>NUCLEOTIDE SEQUENCE</scope>
    <source>
        <strain evidence="1">S-191538</strain>
    </source>
</reference>
<gene>
    <name evidence="1" type="ORF">MKW94_018909</name>
</gene>
<proteinExistence type="predicted"/>
<dbReference type="Pfam" id="PF03004">
    <property type="entry name" value="Transposase_24"/>
    <property type="match status" value="1"/>
</dbReference>
<evidence type="ECO:0000313" key="1">
    <source>
        <dbReference type="EMBL" id="MCL7034166.1"/>
    </source>
</evidence>
<dbReference type="EMBL" id="JAJJMA010142578">
    <property type="protein sequence ID" value="MCL7034166.1"/>
    <property type="molecule type" value="Genomic_DNA"/>
</dbReference>
<name>A0AA41SEX2_PAPNU</name>
<dbReference type="InterPro" id="IPR004252">
    <property type="entry name" value="Probable_transposase_24"/>
</dbReference>
<comment type="caution">
    <text evidence="1">The sequence shown here is derived from an EMBL/GenBank/DDBJ whole genome shotgun (WGS) entry which is preliminary data.</text>
</comment>